<dbReference type="AlphaFoldDB" id="A4S795"/>
<dbReference type="Gramene" id="ABO99559">
    <property type="protein sequence ID" value="ABO99559"/>
    <property type="gene ID" value="OSTLU_25523"/>
</dbReference>
<feature type="compositionally biased region" description="Basic and acidic residues" evidence="1">
    <location>
        <begin position="549"/>
        <end position="571"/>
    </location>
</feature>
<protein>
    <submittedName>
        <fullName evidence="3">Uncharacterized protein</fullName>
    </submittedName>
</protein>
<gene>
    <name evidence="3" type="ORF">OSTLU_25493</name>
    <name evidence="4" type="ORF">OSTLU_25523</name>
</gene>
<keyword evidence="5" id="KW-1185">Reference proteome</keyword>
<keyword evidence="2" id="KW-0812">Transmembrane</keyword>
<dbReference type="RefSeq" id="XP_001421266.1">
    <property type="nucleotide sequence ID" value="XM_001421229.1"/>
</dbReference>
<evidence type="ECO:0000313" key="3">
    <source>
        <dbReference type="EMBL" id="ABO99524.1"/>
    </source>
</evidence>
<accession>A4S795</accession>
<dbReference type="RefSeq" id="XP_001421231.1">
    <property type="nucleotide sequence ID" value="XM_001421194.1"/>
</dbReference>
<feature type="compositionally biased region" description="Gly residues" evidence="1">
    <location>
        <begin position="85"/>
        <end position="94"/>
    </location>
</feature>
<feature type="region of interest" description="Disordered" evidence="1">
    <location>
        <begin position="179"/>
        <end position="202"/>
    </location>
</feature>
<proteinExistence type="predicted"/>
<dbReference type="HOGENOM" id="CLU_439811_0_0_1"/>
<dbReference type="OrthoDB" id="500682at2759"/>
<feature type="region of interest" description="Disordered" evidence="1">
    <location>
        <begin position="697"/>
        <end position="719"/>
    </location>
</feature>
<feature type="transmembrane region" description="Helical" evidence="2">
    <location>
        <begin position="61"/>
        <end position="79"/>
    </location>
</feature>
<feature type="compositionally biased region" description="Basic and acidic residues" evidence="1">
    <location>
        <begin position="13"/>
        <end position="35"/>
    </location>
</feature>
<dbReference type="EMBL" id="CP000594">
    <property type="protein sequence ID" value="ABO99559.1"/>
    <property type="molecule type" value="Genomic_DNA"/>
</dbReference>
<evidence type="ECO:0000256" key="1">
    <source>
        <dbReference type="SAM" id="MobiDB-lite"/>
    </source>
</evidence>
<evidence type="ECO:0000256" key="2">
    <source>
        <dbReference type="SAM" id="Phobius"/>
    </source>
</evidence>
<sequence length="719" mass="77589">MDERAALLSRAVADAEERTRAETRGRARARGKDGKVSTSRSDDDDDAVLERSAGRGRRTRAMMVTIGLACAVGLAALGARTRGGDGGLLGGRGASDGAATKRGERGRSSRAKTSTGGARASVDLTAETESREVVRVAGVEDFTASDSRLAGYSKLEVADAIKHAVEFVKKEQLEEKRLEAKTSSDVGGLGSDEIPDEDTWGTPMHLMARPGAAKDRDALKVTLSKLLTTHDVELVSKNVKITASVNPKKWPDGLDRAVYALKSVFEILGGDYLHPDFSLLKGLDWIEAPNSRDLDGKIAGAWGALSNHVGTLFGHMYQWQLAKDSMNKATIIVDSDGLAPTKLGVPVSSFGAIIDNVPAEYDIILLNTYPDVENSHTVAEFPDHRGHDLKLTTWKSPGHTGLSTYIISSSFPDRVFAYAAQKGAGYLDSWIVDDLCTRKVCDDDGEIVGMGAITASQPLLRCYRAHGVIETHHDKQSDQATTVIAENVEANTTTVLATGKLVGDHKHATKEDDKPGKAKGVSDDSLKKVMDETLDEDSERRASQKKSSHHDNDSDHSSKESSNKDSDADAKKSKHAHVHEAAALEASLGVTPFARESHATKPTGLTSDFIFDSMHELNAEHGSLIHKKFSLLHKHQHERERVEAMIKRLHDLRASGKEATAQDILSAVPTEEEPIAEPIVEPIAVVPQSVVEPARKEEFEAKKPAPEADAEVGNFLTGL</sequence>
<dbReference type="KEGG" id="olu:OSTLU_25493"/>
<feature type="region of interest" description="Disordered" evidence="1">
    <location>
        <begin position="85"/>
        <end position="124"/>
    </location>
</feature>
<dbReference type="KEGG" id="olu:OSTLU_25523"/>
<feature type="compositionally biased region" description="Basic and acidic residues" evidence="1">
    <location>
        <begin position="697"/>
        <end position="706"/>
    </location>
</feature>
<dbReference type="GeneID" id="5005351"/>
<feature type="region of interest" description="Disordered" evidence="1">
    <location>
        <begin position="1"/>
        <end position="51"/>
    </location>
</feature>
<dbReference type="EMBL" id="CP000594">
    <property type="protein sequence ID" value="ABO99524.1"/>
    <property type="molecule type" value="Genomic_DNA"/>
</dbReference>
<evidence type="ECO:0000313" key="5">
    <source>
        <dbReference type="Proteomes" id="UP000001568"/>
    </source>
</evidence>
<keyword evidence="2" id="KW-1133">Transmembrane helix</keyword>
<organism evidence="3 5">
    <name type="scientific">Ostreococcus lucimarinus (strain CCE9901)</name>
    <dbReference type="NCBI Taxonomy" id="436017"/>
    <lineage>
        <taxon>Eukaryota</taxon>
        <taxon>Viridiplantae</taxon>
        <taxon>Chlorophyta</taxon>
        <taxon>Mamiellophyceae</taxon>
        <taxon>Mamiellales</taxon>
        <taxon>Bathycoccaceae</taxon>
        <taxon>Ostreococcus</taxon>
    </lineage>
</organism>
<keyword evidence="2" id="KW-0472">Membrane</keyword>
<reference evidence="3 5" key="1">
    <citation type="journal article" date="2007" name="Proc. Natl. Acad. Sci. U.S.A.">
        <title>The tiny eukaryote Ostreococcus provides genomic insights into the paradox of plankton speciation.</title>
        <authorList>
            <person name="Palenik B."/>
            <person name="Grimwood J."/>
            <person name="Aerts A."/>
            <person name="Rouze P."/>
            <person name="Salamov A."/>
            <person name="Putnam N."/>
            <person name="Dupont C."/>
            <person name="Jorgensen R."/>
            <person name="Derelle E."/>
            <person name="Rombauts S."/>
            <person name="Zhou K."/>
            <person name="Otillar R."/>
            <person name="Merchant S.S."/>
            <person name="Podell S."/>
            <person name="Gaasterland T."/>
            <person name="Napoli C."/>
            <person name="Gendler K."/>
            <person name="Manuell A."/>
            <person name="Tai V."/>
            <person name="Vallon O."/>
            <person name="Piganeau G."/>
            <person name="Jancek S."/>
            <person name="Heijde M."/>
            <person name="Jabbari K."/>
            <person name="Bowler C."/>
            <person name="Lohr M."/>
            <person name="Robbens S."/>
            <person name="Werner G."/>
            <person name="Dubchak I."/>
            <person name="Pazour G.J."/>
            <person name="Ren Q."/>
            <person name="Paulsen I."/>
            <person name="Delwiche C."/>
            <person name="Schmutz J."/>
            <person name="Rokhsar D."/>
            <person name="Van de Peer Y."/>
            <person name="Moreau H."/>
            <person name="Grigoriev I.V."/>
        </authorList>
    </citation>
    <scope>NUCLEOTIDE SEQUENCE [LARGE SCALE GENOMIC DNA]</scope>
    <source>
        <strain evidence="3 5">CCE9901</strain>
    </source>
</reference>
<dbReference type="GeneID" id="5005314"/>
<feature type="compositionally biased region" description="Basic and acidic residues" evidence="1">
    <location>
        <begin position="503"/>
        <end position="531"/>
    </location>
</feature>
<dbReference type="Proteomes" id="UP000001568">
    <property type="component" value="Chromosome 14"/>
</dbReference>
<dbReference type="OMA" id="WIVDDLC"/>
<dbReference type="Gramene" id="ABO99524">
    <property type="protein sequence ID" value="ABO99524"/>
    <property type="gene ID" value="OSTLU_25493"/>
</dbReference>
<evidence type="ECO:0000313" key="4">
    <source>
        <dbReference type="EMBL" id="ABO99559.1"/>
    </source>
</evidence>
<name>A4S795_OSTLU</name>
<feature type="region of interest" description="Disordered" evidence="1">
    <location>
        <begin position="503"/>
        <end position="579"/>
    </location>
</feature>